<dbReference type="EMBL" id="JBIMSN010000071">
    <property type="protein sequence ID" value="MFH5230263.1"/>
    <property type="molecule type" value="Genomic_DNA"/>
</dbReference>
<feature type="region of interest" description="Disordered" evidence="5">
    <location>
        <begin position="1"/>
        <end position="20"/>
    </location>
</feature>
<name>A0ABW7K5D2_9NOCA</name>
<feature type="domain" description="Gram-positive cocci surface proteins LPxTG" evidence="7">
    <location>
        <begin position="125"/>
        <end position="157"/>
    </location>
</feature>
<keyword evidence="6" id="KW-0472">Membrane</keyword>
<evidence type="ECO:0000256" key="2">
    <source>
        <dbReference type="ARBA" id="ARBA00022525"/>
    </source>
</evidence>
<comment type="caution">
    <text evidence="8">The sequence shown here is derived from an EMBL/GenBank/DDBJ whole genome shotgun (WGS) entry which is preliminary data.</text>
</comment>
<evidence type="ECO:0000259" key="7">
    <source>
        <dbReference type="Pfam" id="PF00746"/>
    </source>
</evidence>
<keyword evidence="4" id="KW-0572">Peptidoglycan-anchor</keyword>
<dbReference type="Pfam" id="PF00746">
    <property type="entry name" value="Gram_pos_anchor"/>
    <property type="match status" value="1"/>
</dbReference>
<keyword evidence="2" id="KW-0964">Secreted</keyword>
<evidence type="ECO:0000256" key="5">
    <source>
        <dbReference type="SAM" id="MobiDB-lite"/>
    </source>
</evidence>
<accession>A0ABW7K5D2</accession>
<keyword evidence="6" id="KW-0812">Transmembrane</keyword>
<sequence length="162" mass="15583">MATGPTTGLPTTGLPTTGFPTTGFPTTGFPTTGFPTTGTPTGVATGPTTGLPTTGLPTTGAPTGLATGPTTGFPTGPTGVTVGGPTGTTLVSAPTGGATSFGQSTGVPELAGRVQAGPENFAGFLPTTGAKLVSLMVISGLAIVFGSLFMVVGRRKSQGKRV</sequence>
<evidence type="ECO:0000256" key="6">
    <source>
        <dbReference type="SAM" id="Phobius"/>
    </source>
</evidence>
<dbReference type="Proteomes" id="UP001609219">
    <property type="component" value="Unassembled WGS sequence"/>
</dbReference>
<keyword evidence="1" id="KW-0134">Cell wall</keyword>
<dbReference type="NCBIfam" id="TIGR01167">
    <property type="entry name" value="LPXTG_anchor"/>
    <property type="match status" value="1"/>
</dbReference>
<dbReference type="EMBL" id="JBIMSP010000049">
    <property type="protein sequence ID" value="MFH5244711.1"/>
    <property type="molecule type" value="Genomic_DNA"/>
</dbReference>
<proteinExistence type="predicted"/>
<evidence type="ECO:0000313" key="8">
    <source>
        <dbReference type="EMBL" id="MFH5230263.1"/>
    </source>
</evidence>
<keyword evidence="6" id="KW-1133">Transmembrane helix</keyword>
<dbReference type="RefSeq" id="WP_395125826.1">
    <property type="nucleotide sequence ID" value="NZ_JBIMSN010000071.1"/>
</dbReference>
<keyword evidence="11" id="KW-1185">Reference proteome</keyword>
<evidence type="ECO:0000313" key="11">
    <source>
        <dbReference type="Proteomes" id="UP001609219"/>
    </source>
</evidence>
<evidence type="ECO:0000313" key="9">
    <source>
        <dbReference type="EMBL" id="MFH5244711.1"/>
    </source>
</evidence>
<feature type="transmembrane region" description="Helical" evidence="6">
    <location>
        <begin position="132"/>
        <end position="152"/>
    </location>
</feature>
<protein>
    <submittedName>
        <fullName evidence="8">LPXTG cell wall anchor domain-containing protein</fullName>
    </submittedName>
</protein>
<reference evidence="10 11" key="1">
    <citation type="submission" date="2024-10" db="EMBL/GenBank/DDBJ databases">
        <authorList>
            <person name="Riesco R."/>
        </authorList>
    </citation>
    <scope>NUCLEOTIDE SEQUENCE [LARGE SCALE GENOMIC DNA]</scope>
    <source>
        <strain evidence="9 10">NCIMB 15448</strain>
        <strain evidence="8 11">NCIMB 15450</strain>
    </source>
</reference>
<dbReference type="InterPro" id="IPR019931">
    <property type="entry name" value="LPXTG_anchor"/>
</dbReference>
<evidence type="ECO:0000256" key="1">
    <source>
        <dbReference type="ARBA" id="ARBA00022512"/>
    </source>
</evidence>
<evidence type="ECO:0000256" key="4">
    <source>
        <dbReference type="ARBA" id="ARBA00023088"/>
    </source>
</evidence>
<organism evidence="8 11">
    <name type="scientific">Antrihabitans spumae</name>
    <dbReference type="NCBI Taxonomy" id="3373370"/>
    <lineage>
        <taxon>Bacteria</taxon>
        <taxon>Bacillati</taxon>
        <taxon>Actinomycetota</taxon>
        <taxon>Actinomycetes</taxon>
        <taxon>Mycobacteriales</taxon>
        <taxon>Nocardiaceae</taxon>
        <taxon>Antrihabitans</taxon>
    </lineage>
</organism>
<keyword evidence="3" id="KW-0732">Signal</keyword>
<gene>
    <name evidence="9" type="ORF">ACHIPV_22960</name>
    <name evidence="8" type="ORF">ACHIRB_17000</name>
</gene>
<evidence type="ECO:0000256" key="3">
    <source>
        <dbReference type="ARBA" id="ARBA00022729"/>
    </source>
</evidence>
<evidence type="ECO:0000313" key="10">
    <source>
        <dbReference type="Proteomes" id="UP001609176"/>
    </source>
</evidence>
<dbReference type="Proteomes" id="UP001609176">
    <property type="component" value="Unassembled WGS sequence"/>
</dbReference>